<name>A0AA43UC35_9LACT</name>
<dbReference type="GO" id="GO:0050567">
    <property type="term" value="F:glutaminyl-tRNA synthase (glutamine-hydrolyzing) activity"/>
    <property type="evidence" value="ECO:0007669"/>
    <property type="project" value="UniProtKB-UniRule"/>
</dbReference>
<evidence type="ECO:0000256" key="8">
    <source>
        <dbReference type="ARBA" id="ARBA00024799"/>
    </source>
</evidence>
<accession>A0AA43UC35</accession>
<evidence type="ECO:0000256" key="3">
    <source>
        <dbReference type="ARBA" id="ARBA00016923"/>
    </source>
</evidence>
<dbReference type="PANTHER" id="PTHR11659:SF0">
    <property type="entry name" value="GLUTAMYL-TRNA(GLN) AMIDOTRANSFERASE SUBUNIT B, MITOCHONDRIAL"/>
    <property type="match status" value="1"/>
</dbReference>
<dbReference type="InterPro" id="IPR014746">
    <property type="entry name" value="Gln_synth/guanido_kin_cat_dom"/>
</dbReference>
<keyword evidence="14" id="KW-1185">Reference proteome</keyword>
<dbReference type="AlphaFoldDB" id="A0AA43UC35"/>
<dbReference type="EC" id="6.3.5.-" evidence="11"/>
<evidence type="ECO:0000313" key="13">
    <source>
        <dbReference type="EMBL" id="MDO5457237.1"/>
    </source>
</evidence>
<dbReference type="InterPro" id="IPR042114">
    <property type="entry name" value="GatB_C_1"/>
</dbReference>
<comment type="catalytic activity">
    <reaction evidence="10 11">
        <text>L-glutamyl-tRNA(Gln) + L-glutamine + ATP + H2O = L-glutaminyl-tRNA(Gln) + L-glutamate + ADP + phosphate + H(+)</text>
        <dbReference type="Rhea" id="RHEA:17521"/>
        <dbReference type="Rhea" id="RHEA-COMP:9681"/>
        <dbReference type="Rhea" id="RHEA-COMP:9684"/>
        <dbReference type="ChEBI" id="CHEBI:15377"/>
        <dbReference type="ChEBI" id="CHEBI:15378"/>
        <dbReference type="ChEBI" id="CHEBI:29985"/>
        <dbReference type="ChEBI" id="CHEBI:30616"/>
        <dbReference type="ChEBI" id="CHEBI:43474"/>
        <dbReference type="ChEBI" id="CHEBI:58359"/>
        <dbReference type="ChEBI" id="CHEBI:78520"/>
        <dbReference type="ChEBI" id="CHEBI:78521"/>
        <dbReference type="ChEBI" id="CHEBI:456216"/>
    </reaction>
</comment>
<evidence type="ECO:0000256" key="2">
    <source>
        <dbReference type="ARBA" id="ARBA00011123"/>
    </source>
</evidence>
<comment type="similarity">
    <text evidence="1 11">Belongs to the GatB/GatE family. GatB subfamily.</text>
</comment>
<dbReference type="NCBIfam" id="NF004012">
    <property type="entry name" value="PRK05477.1-2"/>
    <property type="match status" value="1"/>
</dbReference>
<evidence type="ECO:0000256" key="4">
    <source>
        <dbReference type="ARBA" id="ARBA00022598"/>
    </source>
</evidence>
<dbReference type="FunFam" id="1.10.10.410:FF:000001">
    <property type="entry name" value="Aspartyl/glutamyl-tRNA(Asn/Gln) amidotransferase subunit B"/>
    <property type="match status" value="1"/>
</dbReference>
<dbReference type="Pfam" id="PF02934">
    <property type="entry name" value="GatB_N"/>
    <property type="match status" value="1"/>
</dbReference>
<dbReference type="InterPro" id="IPR018027">
    <property type="entry name" value="Asn/Gln_amidotransferase"/>
</dbReference>
<evidence type="ECO:0000256" key="7">
    <source>
        <dbReference type="ARBA" id="ARBA00022917"/>
    </source>
</evidence>
<dbReference type="InterPro" id="IPR004413">
    <property type="entry name" value="GatB"/>
</dbReference>
<keyword evidence="7 11" id="KW-0648">Protein biosynthesis</keyword>
<dbReference type="InterPro" id="IPR006075">
    <property type="entry name" value="Asn/Gln-tRNA_Trfase_suB/E_cat"/>
</dbReference>
<keyword evidence="6 11" id="KW-0067">ATP-binding</keyword>
<dbReference type="NCBIfam" id="TIGR00133">
    <property type="entry name" value="gatB"/>
    <property type="match status" value="1"/>
</dbReference>
<dbReference type="Gene3D" id="1.10.10.410">
    <property type="match status" value="1"/>
</dbReference>
<dbReference type="SUPFAM" id="SSF55931">
    <property type="entry name" value="Glutamine synthetase/guanido kinase"/>
    <property type="match status" value="1"/>
</dbReference>
<evidence type="ECO:0000256" key="11">
    <source>
        <dbReference type="HAMAP-Rule" id="MF_00121"/>
    </source>
</evidence>
<gene>
    <name evidence="11 13" type="primary">gatB</name>
    <name evidence="13" type="ORF">Q4F26_02745</name>
</gene>
<dbReference type="InterPro" id="IPR017959">
    <property type="entry name" value="Asn/Gln-tRNA_amidoTrfase_suB/E"/>
</dbReference>
<dbReference type="GO" id="GO:0006412">
    <property type="term" value="P:translation"/>
    <property type="evidence" value="ECO:0007669"/>
    <property type="project" value="UniProtKB-UniRule"/>
</dbReference>
<protein>
    <recommendedName>
        <fullName evidence="3 11">Aspartyl/glutamyl-tRNA(Asn/Gln) amidotransferase subunit B</fullName>
        <shortName evidence="11">Asp/Glu-ADT subunit B</shortName>
        <ecNumber evidence="11">6.3.5.-</ecNumber>
    </recommendedName>
</protein>
<evidence type="ECO:0000256" key="6">
    <source>
        <dbReference type="ARBA" id="ARBA00022840"/>
    </source>
</evidence>
<feature type="domain" description="Asn/Gln amidotransferase" evidence="12">
    <location>
        <begin position="326"/>
        <end position="473"/>
    </location>
</feature>
<dbReference type="SUPFAM" id="SSF89095">
    <property type="entry name" value="GatB/YqeY motif"/>
    <property type="match status" value="1"/>
</dbReference>
<evidence type="ECO:0000256" key="1">
    <source>
        <dbReference type="ARBA" id="ARBA00005306"/>
    </source>
</evidence>
<comment type="catalytic activity">
    <reaction evidence="9 11">
        <text>L-aspartyl-tRNA(Asn) + L-glutamine + ATP + H2O = L-asparaginyl-tRNA(Asn) + L-glutamate + ADP + phosphate + 2 H(+)</text>
        <dbReference type="Rhea" id="RHEA:14513"/>
        <dbReference type="Rhea" id="RHEA-COMP:9674"/>
        <dbReference type="Rhea" id="RHEA-COMP:9677"/>
        <dbReference type="ChEBI" id="CHEBI:15377"/>
        <dbReference type="ChEBI" id="CHEBI:15378"/>
        <dbReference type="ChEBI" id="CHEBI:29985"/>
        <dbReference type="ChEBI" id="CHEBI:30616"/>
        <dbReference type="ChEBI" id="CHEBI:43474"/>
        <dbReference type="ChEBI" id="CHEBI:58359"/>
        <dbReference type="ChEBI" id="CHEBI:78515"/>
        <dbReference type="ChEBI" id="CHEBI:78516"/>
        <dbReference type="ChEBI" id="CHEBI:456216"/>
    </reaction>
</comment>
<dbReference type="PANTHER" id="PTHR11659">
    <property type="entry name" value="GLUTAMYL-TRNA GLN AMIDOTRANSFERASE SUBUNIT B MITOCHONDRIAL AND PROKARYOTIC PET112-RELATED"/>
    <property type="match status" value="1"/>
</dbReference>
<dbReference type="Proteomes" id="UP001171751">
    <property type="component" value="Unassembled WGS sequence"/>
</dbReference>
<dbReference type="InterPro" id="IPR023168">
    <property type="entry name" value="GatB_Yqey_C_2"/>
</dbReference>
<dbReference type="Pfam" id="PF02637">
    <property type="entry name" value="GatB_Yqey"/>
    <property type="match status" value="1"/>
</dbReference>
<proteinExistence type="inferred from homology"/>
<evidence type="ECO:0000313" key="14">
    <source>
        <dbReference type="Proteomes" id="UP001171751"/>
    </source>
</evidence>
<dbReference type="HAMAP" id="MF_00121">
    <property type="entry name" value="GatB"/>
    <property type="match status" value="1"/>
</dbReference>
<reference evidence="13" key="1">
    <citation type="submission" date="2023-07" db="EMBL/GenBank/DDBJ databases">
        <title>Between Cages and Wild: Unraveling the Impact of Captivity on Animal Microbiomes and Antimicrobial Resistance.</title>
        <authorList>
            <person name="Schmartz G.P."/>
            <person name="Rehner J."/>
            <person name="Schuff M.J."/>
            <person name="Becker S.L."/>
            <person name="Kravczyk M."/>
            <person name="Gurevich A."/>
            <person name="Francke R."/>
            <person name="Mueller R."/>
            <person name="Keller V."/>
            <person name="Keller A."/>
        </authorList>
    </citation>
    <scope>NUCLEOTIDE SEQUENCE</scope>
    <source>
        <strain evidence="13">S39M_St_73</strain>
    </source>
</reference>
<comment type="function">
    <text evidence="8 11">Allows the formation of correctly charged Asn-tRNA(Asn) or Gln-tRNA(Gln) through the transamidation of misacylated Asp-tRNA(Asn) or Glu-tRNA(Gln) in organisms which lack either or both of asparaginyl-tRNA or glutaminyl-tRNA synthetases. The reaction takes place in the presence of glutamine and ATP through an activated phospho-Asp-tRNA(Asn) or phospho-Glu-tRNA(Gln).</text>
</comment>
<keyword evidence="4 11" id="KW-0436">Ligase</keyword>
<dbReference type="Gene3D" id="1.10.150.380">
    <property type="entry name" value="GatB domain, N-terminal subdomain"/>
    <property type="match status" value="1"/>
</dbReference>
<organism evidence="13 14">
    <name type="scientific">Atopococcus tabaci</name>
    <dbReference type="NCBI Taxonomy" id="269774"/>
    <lineage>
        <taxon>Bacteria</taxon>
        <taxon>Bacillati</taxon>
        <taxon>Bacillota</taxon>
        <taxon>Bacilli</taxon>
        <taxon>Lactobacillales</taxon>
        <taxon>Carnobacteriaceae</taxon>
        <taxon>Atopococcus</taxon>
    </lineage>
</organism>
<dbReference type="InterPro" id="IPR003789">
    <property type="entry name" value="Asn/Gln_tRNA_amidoTrase-B-like"/>
</dbReference>
<evidence type="ECO:0000259" key="12">
    <source>
        <dbReference type="SMART" id="SM00845"/>
    </source>
</evidence>
<comment type="subunit">
    <text evidence="2 11">Heterotrimer of A, B and C subunits.</text>
</comment>
<comment type="caution">
    <text evidence="13">The sequence shown here is derived from an EMBL/GenBank/DDBJ whole genome shotgun (WGS) entry which is preliminary data.</text>
</comment>
<dbReference type="NCBIfam" id="NF004014">
    <property type="entry name" value="PRK05477.1-4"/>
    <property type="match status" value="1"/>
</dbReference>
<dbReference type="GO" id="GO:0070681">
    <property type="term" value="P:glutaminyl-tRNAGln biosynthesis via transamidation"/>
    <property type="evidence" value="ECO:0007669"/>
    <property type="project" value="TreeGrafter"/>
</dbReference>
<dbReference type="EMBL" id="JAUNQW010000007">
    <property type="protein sequence ID" value="MDO5457237.1"/>
    <property type="molecule type" value="Genomic_DNA"/>
</dbReference>
<keyword evidence="5 11" id="KW-0547">Nucleotide-binding</keyword>
<sequence length="476" mass="53937">MNLETIIGLEIHIELKTDTKIFSSSPSHFGAEPNENTNAYDWAHPGVLPRLNKKAIDYGLRASLALNMDIHQDSWFDRKNYYYPDMPLGYQISQMPYPIGHDGYVDIEVDGKNKRIHIERLHLETDAGKNTHGNNNDSYADLNRAGTSLIEIVSEPDIRSPQEAYAFLDKVRETILYSGVSDVKMQEGSLRCDANISLRPYGQEEFNPKSEIKNLNSLNYIQKALEYEIKRQEKIYMTGGTVQGGTLRYHPDTNKTELMRAKGEEADYRIIPDVDIAPFHISDEWVEEARKALPEMPDVLRKRYVEEFDLSEYDAEVLTANRNISDFFDETIELGADSKQAANWLMGDVSAHLNETQEDILETNFIPQHLADMIRLVNDGTISSKIAKKLFAELMADGGDADEVVEKNGWKQLSDPGQLSDIINGILDENEQSIEDFKGGKDRALGFLVGQTMKATRGQANPEMVNKILLEEINKR</sequence>
<dbReference type="NCBIfam" id="NF004011">
    <property type="entry name" value="PRK05477.1-1"/>
    <property type="match status" value="1"/>
</dbReference>
<evidence type="ECO:0000256" key="9">
    <source>
        <dbReference type="ARBA" id="ARBA00047380"/>
    </source>
</evidence>
<evidence type="ECO:0000256" key="10">
    <source>
        <dbReference type="ARBA" id="ARBA00047913"/>
    </source>
</evidence>
<evidence type="ECO:0000256" key="5">
    <source>
        <dbReference type="ARBA" id="ARBA00022741"/>
    </source>
</evidence>
<dbReference type="SMART" id="SM00845">
    <property type="entry name" value="GatB_Yqey"/>
    <property type="match status" value="1"/>
</dbReference>
<dbReference type="FunFam" id="1.10.150.380:FF:000001">
    <property type="entry name" value="Aspartyl/glutamyl-tRNA(Asn/Gln) amidotransferase subunit B"/>
    <property type="match status" value="1"/>
</dbReference>
<dbReference type="GO" id="GO:0005524">
    <property type="term" value="F:ATP binding"/>
    <property type="evidence" value="ECO:0007669"/>
    <property type="project" value="UniProtKB-KW"/>
</dbReference>